<evidence type="ECO:0000256" key="4">
    <source>
        <dbReference type="ARBA" id="ARBA00023277"/>
    </source>
</evidence>
<evidence type="ECO:0000313" key="6">
    <source>
        <dbReference type="Proteomes" id="UP000242205"/>
    </source>
</evidence>
<dbReference type="Gene3D" id="1.10.150.240">
    <property type="entry name" value="Putative phosphatase, domain 2"/>
    <property type="match status" value="1"/>
</dbReference>
<dbReference type="SFLD" id="SFLDG01129">
    <property type="entry name" value="C1.5:_HAD__Beta-PGM__Phosphata"/>
    <property type="match status" value="1"/>
</dbReference>
<gene>
    <name evidence="5" type="ORF">C0099_06665</name>
</gene>
<dbReference type="GO" id="GO:0006281">
    <property type="term" value="P:DNA repair"/>
    <property type="evidence" value="ECO:0007669"/>
    <property type="project" value="TreeGrafter"/>
</dbReference>
<dbReference type="Gene3D" id="3.40.50.1000">
    <property type="entry name" value="HAD superfamily/HAD-like"/>
    <property type="match status" value="1"/>
</dbReference>
<organism evidence="5 6">
    <name type="scientific">Pseudazoarcus pumilus</name>
    <dbReference type="NCBI Taxonomy" id="2067960"/>
    <lineage>
        <taxon>Bacteria</taxon>
        <taxon>Pseudomonadati</taxon>
        <taxon>Pseudomonadota</taxon>
        <taxon>Betaproteobacteria</taxon>
        <taxon>Rhodocyclales</taxon>
        <taxon>Zoogloeaceae</taxon>
        <taxon>Pseudazoarcus</taxon>
    </lineage>
</organism>
<dbReference type="GO" id="GO:0046872">
    <property type="term" value="F:metal ion binding"/>
    <property type="evidence" value="ECO:0007669"/>
    <property type="project" value="UniProtKB-KW"/>
</dbReference>
<dbReference type="KEGG" id="atw:C0099_06665"/>
<dbReference type="PANTHER" id="PTHR43434:SF23">
    <property type="entry name" value="PHOSPHOGLYCOLATE PHOSPHATASE"/>
    <property type="match status" value="1"/>
</dbReference>
<keyword evidence="4" id="KW-0119">Carbohydrate metabolism</keyword>
<name>A0A2I6S5W9_9RHOO</name>
<dbReference type="InterPro" id="IPR023198">
    <property type="entry name" value="PGP-like_dom2"/>
</dbReference>
<reference evidence="5 6" key="1">
    <citation type="submission" date="2018-01" db="EMBL/GenBank/DDBJ databases">
        <authorList>
            <person name="Fu G.-Y."/>
        </authorList>
    </citation>
    <scope>NUCLEOTIDE SEQUENCE [LARGE SCALE GENOMIC DNA]</scope>
    <source>
        <strain evidence="5 6">SY39</strain>
    </source>
</reference>
<dbReference type="GO" id="GO:0005829">
    <property type="term" value="C:cytosol"/>
    <property type="evidence" value="ECO:0007669"/>
    <property type="project" value="TreeGrafter"/>
</dbReference>
<dbReference type="InterPro" id="IPR050155">
    <property type="entry name" value="HAD-like_hydrolase_sf"/>
</dbReference>
<keyword evidence="3" id="KW-0460">Magnesium</keyword>
<dbReference type="NCBIfam" id="TIGR01549">
    <property type="entry name" value="HAD-SF-IA-v1"/>
    <property type="match status" value="1"/>
</dbReference>
<dbReference type="Proteomes" id="UP000242205">
    <property type="component" value="Chromosome"/>
</dbReference>
<dbReference type="AlphaFoldDB" id="A0A2I6S5W9"/>
<dbReference type="InterPro" id="IPR041492">
    <property type="entry name" value="HAD_2"/>
</dbReference>
<dbReference type="Pfam" id="PF13419">
    <property type="entry name" value="HAD_2"/>
    <property type="match status" value="1"/>
</dbReference>
<dbReference type="InterPro" id="IPR023214">
    <property type="entry name" value="HAD_sf"/>
</dbReference>
<dbReference type="PANTHER" id="PTHR43434">
    <property type="entry name" value="PHOSPHOGLYCOLATE PHOSPHATASE"/>
    <property type="match status" value="1"/>
</dbReference>
<evidence type="ECO:0000256" key="1">
    <source>
        <dbReference type="ARBA" id="ARBA00022723"/>
    </source>
</evidence>
<proteinExistence type="predicted"/>
<dbReference type="SUPFAM" id="SSF56784">
    <property type="entry name" value="HAD-like"/>
    <property type="match status" value="1"/>
</dbReference>
<evidence type="ECO:0000256" key="2">
    <source>
        <dbReference type="ARBA" id="ARBA00022801"/>
    </source>
</evidence>
<dbReference type="SFLD" id="SFLDG01135">
    <property type="entry name" value="C1.5.6:_HAD__Beta-PGM__Phospha"/>
    <property type="match status" value="1"/>
</dbReference>
<dbReference type="EMBL" id="CP025682">
    <property type="protein sequence ID" value="AUN94646.1"/>
    <property type="molecule type" value="Genomic_DNA"/>
</dbReference>
<keyword evidence="1" id="KW-0479">Metal-binding</keyword>
<evidence type="ECO:0000313" key="5">
    <source>
        <dbReference type="EMBL" id="AUN94646.1"/>
    </source>
</evidence>
<dbReference type="OrthoDB" id="9807630at2"/>
<dbReference type="InterPro" id="IPR036412">
    <property type="entry name" value="HAD-like_sf"/>
</dbReference>
<dbReference type="GO" id="GO:0008967">
    <property type="term" value="F:phosphoglycolate phosphatase activity"/>
    <property type="evidence" value="ECO:0007669"/>
    <property type="project" value="TreeGrafter"/>
</dbReference>
<keyword evidence="2" id="KW-0378">Hydrolase</keyword>
<dbReference type="InterPro" id="IPR006439">
    <property type="entry name" value="HAD-SF_hydro_IA"/>
</dbReference>
<protein>
    <recommendedName>
        <fullName evidence="7">Phosphoglycolate phosphatase</fullName>
    </recommendedName>
</protein>
<accession>A0A2I6S5W9</accession>
<sequence length="217" mass="23712">MLNKTEYSAVIFDLDGTLVDTLPDLHGALIRALTDVGLPEIPENVVKSSLHGGLEASTAAAIVWLEADQLLYEPLLNSYRGHYRGMECERSRAFDGVPEMLHELNDSGVALGVCTNKAGRAARALLQHLELAQYFKTIVGADSCTRRKPDPMPLDYAVRLLDVSHERVLYVGDSIVDYECAKAAGIEFRLYGGGYGAEEVLHDKSVKVINDYSAISA</sequence>
<evidence type="ECO:0008006" key="7">
    <source>
        <dbReference type="Google" id="ProtNLM"/>
    </source>
</evidence>
<dbReference type="RefSeq" id="WP_102246714.1">
    <property type="nucleotide sequence ID" value="NZ_CP025682.1"/>
</dbReference>
<evidence type="ECO:0000256" key="3">
    <source>
        <dbReference type="ARBA" id="ARBA00022842"/>
    </source>
</evidence>
<dbReference type="SFLD" id="SFLDS00003">
    <property type="entry name" value="Haloacid_Dehalogenase"/>
    <property type="match status" value="1"/>
</dbReference>
<keyword evidence="6" id="KW-1185">Reference proteome</keyword>